<name>A0AA39UVH3_9AGAR</name>
<comment type="caution">
    <text evidence="1">The sequence shown here is derived from an EMBL/GenBank/DDBJ whole genome shotgun (WGS) entry which is preliminary data.</text>
</comment>
<dbReference type="Proteomes" id="UP001175228">
    <property type="component" value="Unassembled WGS sequence"/>
</dbReference>
<gene>
    <name evidence="1" type="ORF">EDD18DRAFT_1103648</name>
</gene>
<sequence length="671" mass="77756">MAQIDMIKSSWVKNHLLLHYDEDGICAPELNKNILKQWSYTGNKPVISSVLANNLFTDLGVDTVLEKLYPLGSHSLALQNISPGRKKTLYSIFKPYAARNDDFGTVYAHLQHFWYHYDIAQIKDVLRAVEEKDREMWSEVLVHDRIMRWNVAPQHLWDLYANRVVPYWVVNTFLWGTCLPSVWWGISHAWVDKTNCVNVMTPINGYEWPVLMPRDANLDLIRIEMLNLRVEYAWLDGGKGEHLRLEEWKLDVPTIGWVYEYSPHVEITDDAIIGGETGDDIMDMEVQKAFDERLACLQEMRKRRFVLELASEMQNRVSSMPLDKVTGLQYILFTSCIPIYDAEMSDMEAWEVLMDTMISWHWAELFFHFPEPRNGRKYWQPSWQQILTIKHFMYCSFEQPGFYLQGVTDGDWYEGYCINPADVWGLDEVLKEGQPCQGEMCFKNAAGLSCTVNILADHVYPIPDGSYALIGASNWFDWDSTCPLRYWVVGKVRDDGKFKKLYSEKTLLSANQNNILREAIEPNLNAGLRSDESIVEISCSKSRGSKSNPRESGMEIDAYWILVYRESWRKVDKGKEGIICHLRLIEDAIGEALKVRGIIFHLTNFEACEWNTGEKMSSSGCEDWAVWEQFYLPDTRRDIDYCNNHADGGGIDTVKVEAFVARDWVAWYITI</sequence>
<evidence type="ECO:0000313" key="2">
    <source>
        <dbReference type="Proteomes" id="UP001175228"/>
    </source>
</evidence>
<protein>
    <recommendedName>
        <fullName evidence="3">Heterokaryon incompatibility domain-containing protein</fullName>
    </recommendedName>
</protein>
<evidence type="ECO:0000313" key="1">
    <source>
        <dbReference type="EMBL" id="KAK0499229.1"/>
    </source>
</evidence>
<dbReference type="AlphaFoldDB" id="A0AA39UVH3"/>
<accession>A0AA39UVH3</accession>
<dbReference type="EMBL" id="JAUEPU010000010">
    <property type="protein sequence ID" value="KAK0499229.1"/>
    <property type="molecule type" value="Genomic_DNA"/>
</dbReference>
<keyword evidence="2" id="KW-1185">Reference proteome</keyword>
<evidence type="ECO:0008006" key="3">
    <source>
        <dbReference type="Google" id="ProtNLM"/>
    </source>
</evidence>
<reference evidence="1" key="1">
    <citation type="submission" date="2023-06" db="EMBL/GenBank/DDBJ databases">
        <authorList>
            <consortium name="Lawrence Berkeley National Laboratory"/>
            <person name="Ahrendt S."/>
            <person name="Sahu N."/>
            <person name="Indic B."/>
            <person name="Wong-Bajracharya J."/>
            <person name="Merenyi Z."/>
            <person name="Ke H.-M."/>
            <person name="Monk M."/>
            <person name="Kocsube S."/>
            <person name="Drula E."/>
            <person name="Lipzen A."/>
            <person name="Balint B."/>
            <person name="Henrissat B."/>
            <person name="Andreopoulos B."/>
            <person name="Martin F.M."/>
            <person name="Harder C.B."/>
            <person name="Rigling D."/>
            <person name="Ford K.L."/>
            <person name="Foster G.D."/>
            <person name="Pangilinan J."/>
            <person name="Papanicolaou A."/>
            <person name="Barry K."/>
            <person name="LaButti K."/>
            <person name="Viragh M."/>
            <person name="Koriabine M."/>
            <person name="Yan M."/>
            <person name="Riley R."/>
            <person name="Champramary S."/>
            <person name="Plett K.L."/>
            <person name="Tsai I.J."/>
            <person name="Slot J."/>
            <person name="Sipos G."/>
            <person name="Plett J."/>
            <person name="Nagy L.G."/>
            <person name="Grigoriev I.V."/>
        </authorList>
    </citation>
    <scope>NUCLEOTIDE SEQUENCE</scope>
    <source>
        <strain evidence="1">HWK02</strain>
    </source>
</reference>
<organism evidence="1 2">
    <name type="scientific">Armillaria luteobubalina</name>
    <dbReference type="NCBI Taxonomy" id="153913"/>
    <lineage>
        <taxon>Eukaryota</taxon>
        <taxon>Fungi</taxon>
        <taxon>Dikarya</taxon>
        <taxon>Basidiomycota</taxon>
        <taxon>Agaricomycotina</taxon>
        <taxon>Agaricomycetes</taxon>
        <taxon>Agaricomycetidae</taxon>
        <taxon>Agaricales</taxon>
        <taxon>Marasmiineae</taxon>
        <taxon>Physalacriaceae</taxon>
        <taxon>Armillaria</taxon>
    </lineage>
</organism>
<proteinExistence type="predicted"/>